<dbReference type="NCBIfam" id="NF045582">
    <property type="entry name" value="Npun_R2823_gen"/>
    <property type="match status" value="1"/>
</dbReference>
<sequence length="340" mass="39723">MPSFGLYTLANDTVFDQFVALINSIEENVGSDIPICVIPYNRNIENIQREISTRNNVTLFENWLAIERWDNFFNSVWQFHPRTKDSKLNRPGWYGGFVHRKFAAFEGNFDRFVFYNADTLAMKPLDDMVSQLHHYDLVFNDWEHTKRRDLTELNLDVIEPAIGLQEAEIRPLLHCDRFFAARRGMFNDVSLMQLKKRLVEDNQLQWIRDRSWWSSSAMFNYLTLAQDCTVFNVTLSPNESARTGNCANADLFVNQDNVLYNADGLKPIHRIHYTSYASRDFARLCGGEDVDIPHKDVFLHYRFLKTPDQKPQALVAPKATTKLLRLLRSSRRVIAAHQYF</sequence>
<dbReference type="InterPro" id="IPR054619">
    <property type="entry name" value="Npun_R2821-like"/>
</dbReference>
<gene>
    <name evidence="1" type="ORF">GS601_13590</name>
</gene>
<protein>
    <submittedName>
        <fullName evidence="1">Methionine synthase</fullName>
    </submittedName>
</protein>
<evidence type="ECO:0000313" key="2">
    <source>
        <dbReference type="Proteomes" id="UP000646053"/>
    </source>
</evidence>
<keyword evidence="2" id="KW-1185">Reference proteome</keyword>
<dbReference type="InterPro" id="IPR029044">
    <property type="entry name" value="Nucleotide-diphossugar_trans"/>
</dbReference>
<reference evidence="1" key="1">
    <citation type="submission" date="2019-12" db="EMBL/GenBank/DDBJ databases">
        <title>High-Quality draft genome sequences of three cyanobacteria isolated from the limestone walls of the Old Cathedral of Coimbra.</title>
        <authorList>
            <person name="Tiago I."/>
            <person name="Soares F."/>
            <person name="Portugal A."/>
        </authorList>
    </citation>
    <scope>NUCLEOTIDE SEQUENCE</scope>
    <source>
        <strain evidence="1">A</strain>
    </source>
</reference>
<comment type="caution">
    <text evidence="1">The sequence shown here is derived from an EMBL/GenBank/DDBJ whole genome shotgun (WGS) entry which is preliminary data.</text>
</comment>
<name>A0A8J7Z110_9CYAN</name>
<dbReference type="EMBL" id="WVIE01000015">
    <property type="protein sequence ID" value="NDJ18312.1"/>
    <property type="molecule type" value="Genomic_DNA"/>
</dbReference>
<dbReference type="Proteomes" id="UP000646053">
    <property type="component" value="Unassembled WGS sequence"/>
</dbReference>
<organism evidence="1 2">
    <name type="scientific">Myxacorys almedinensis A</name>
    <dbReference type="NCBI Taxonomy" id="2690445"/>
    <lineage>
        <taxon>Bacteria</taxon>
        <taxon>Bacillati</taxon>
        <taxon>Cyanobacteriota</taxon>
        <taxon>Cyanophyceae</taxon>
        <taxon>Leptolyngbyales</taxon>
        <taxon>Leptolyngbyaceae</taxon>
        <taxon>Myxacorys</taxon>
        <taxon>Myxacorys almedinensis</taxon>
    </lineage>
</organism>
<dbReference type="RefSeq" id="WP_162423841.1">
    <property type="nucleotide sequence ID" value="NZ_WVIE01000015.1"/>
</dbReference>
<dbReference type="AlphaFoldDB" id="A0A8J7Z110"/>
<dbReference type="SUPFAM" id="SSF53448">
    <property type="entry name" value="Nucleotide-diphospho-sugar transferases"/>
    <property type="match status" value="1"/>
</dbReference>
<accession>A0A8J7Z110</accession>
<proteinExistence type="predicted"/>
<evidence type="ECO:0000313" key="1">
    <source>
        <dbReference type="EMBL" id="NDJ18312.1"/>
    </source>
</evidence>